<evidence type="ECO:0000313" key="3">
    <source>
        <dbReference type="Proteomes" id="UP000650833"/>
    </source>
</evidence>
<dbReference type="AlphaFoldDB" id="A0A8H7V4R7"/>
<gene>
    <name evidence="2" type="ORF">INT46_003543</name>
</gene>
<evidence type="ECO:0000256" key="1">
    <source>
        <dbReference type="SAM" id="Coils"/>
    </source>
</evidence>
<dbReference type="GO" id="GO:0005689">
    <property type="term" value="C:U12-type spliceosomal complex"/>
    <property type="evidence" value="ECO:0007669"/>
    <property type="project" value="TreeGrafter"/>
</dbReference>
<accession>A0A8H7V4R7</accession>
<proteinExistence type="predicted"/>
<name>A0A8H7V4R7_9FUNG</name>
<feature type="coiled-coil region" evidence="1">
    <location>
        <begin position="3"/>
        <end position="30"/>
    </location>
</feature>
<organism evidence="2 3">
    <name type="scientific">Mucor plumbeus</name>
    <dbReference type="NCBI Taxonomy" id="97098"/>
    <lineage>
        <taxon>Eukaryota</taxon>
        <taxon>Fungi</taxon>
        <taxon>Fungi incertae sedis</taxon>
        <taxon>Mucoromycota</taxon>
        <taxon>Mucoromycotina</taxon>
        <taxon>Mucoromycetes</taxon>
        <taxon>Mucorales</taxon>
        <taxon>Mucorineae</taxon>
        <taxon>Mucoraceae</taxon>
        <taxon>Mucor</taxon>
    </lineage>
</organism>
<dbReference type="OrthoDB" id="2289628at2759"/>
<dbReference type="Proteomes" id="UP000650833">
    <property type="component" value="Unassembled WGS sequence"/>
</dbReference>
<dbReference type="EMBL" id="JAEPRC010000134">
    <property type="protein sequence ID" value="KAG2207140.1"/>
    <property type="molecule type" value="Genomic_DNA"/>
</dbReference>
<dbReference type="Pfam" id="PF16021">
    <property type="entry name" value="PDCD7"/>
    <property type="match status" value="1"/>
</dbReference>
<comment type="caution">
    <text evidence="2">The sequence shown here is derived from an EMBL/GenBank/DDBJ whole genome shotgun (WGS) entry which is preliminary data.</text>
</comment>
<reference evidence="2" key="1">
    <citation type="submission" date="2020-12" db="EMBL/GenBank/DDBJ databases">
        <title>Metabolic potential, ecology and presence of endohyphal bacteria is reflected in genomic diversity of Mucoromycotina.</title>
        <authorList>
            <person name="Muszewska A."/>
            <person name="Okrasinska A."/>
            <person name="Steczkiewicz K."/>
            <person name="Drgas O."/>
            <person name="Orlowska M."/>
            <person name="Perlinska-Lenart U."/>
            <person name="Aleksandrzak-Piekarczyk T."/>
            <person name="Szatraj K."/>
            <person name="Zielenkiewicz U."/>
            <person name="Pilsyk S."/>
            <person name="Malc E."/>
            <person name="Mieczkowski P."/>
            <person name="Kruszewska J.S."/>
            <person name="Biernat P."/>
            <person name="Pawlowska J."/>
        </authorList>
    </citation>
    <scope>NUCLEOTIDE SEQUENCE</scope>
    <source>
        <strain evidence="2">CBS 226.32</strain>
    </source>
</reference>
<dbReference type="InterPro" id="IPR031974">
    <property type="entry name" value="PDCD7"/>
</dbReference>
<keyword evidence="3" id="KW-1185">Reference proteome</keyword>
<dbReference type="InterPro" id="IPR052831">
    <property type="entry name" value="Apoptosis_promoter"/>
</dbReference>
<dbReference type="PANTHER" id="PTHR48190:SF2">
    <property type="entry name" value="PROGRAMMED CELL DEATH PROTEIN 7"/>
    <property type="match status" value="1"/>
</dbReference>
<evidence type="ECO:0000313" key="2">
    <source>
        <dbReference type="EMBL" id="KAG2207140.1"/>
    </source>
</evidence>
<sequence length="288" mass="33929">MSINEAKKQLADAIAKYEHLKLELNNQNSLESYSEQEWHTHLRNLGLETAQLIQTSRMYDDDNLLNMLNRKQRKLKRHSIWKKKHKKRVQQNKKQQIKKNEKWIKDIEWKVTMAPSVNAIAVAAAKTAALATDMQQQQQQTNNKKLIKTLSKKLALLTEIRALRRKKLENKGHFFADEGNKFFNKVKEWNQANETTQLDRTQQTPQEKKQFVIHPQDTWHHMSIDKTAYKYWCGSDQSLDTLLNTRRLWDQYILLDDTHKNNDNLHKVPPTFVPPAPPANAIWASYLL</sequence>
<keyword evidence="1" id="KW-0175">Coiled coil</keyword>
<dbReference type="PANTHER" id="PTHR48190">
    <property type="entry name" value="PROGRAMMED CELL DEATH PROTEIN 7"/>
    <property type="match status" value="1"/>
</dbReference>
<protein>
    <submittedName>
        <fullName evidence="2">Uncharacterized protein</fullName>
    </submittedName>
</protein>